<dbReference type="InterPro" id="IPR011990">
    <property type="entry name" value="TPR-like_helical_dom_sf"/>
</dbReference>
<keyword evidence="3" id="KW-1185">Reference proteome</keyword>
<dbReference type="GeneID" id="93729197"/>
<dbReference type="Pfam" id="PF13560">
    <property type="entry name" value="HTH_31"/>
    <property type="match status" value="1"/>
</dbReference>
<evidence type="ECO:0000313" key="3">
    <source>
        <dbReference type="Proteomes" id="UP000002357"/>
    </source>
</evidence>
<dbReference type="STRING" id="1901.BB341_07160"/>
<dbReference type="SMART" id="SM00530">
    <property type="entry name" value="HTH_XRE"/>
    <property type="match status" value="1"/>
</dbReference>
<dbReference type="Proteomes" id="UP000002357">
    <property type="component" value="Chromosome"/>
</dbReference>
<dbReference type="PROSITE" id="PS50943">
    <property type="entry name" value="HTH_CROC1"/>
    <property type="match status" value="1"/>
</dbReference>
<dbReference type="InterPro" id="IPR010982">
    <property type="entry name" value="Lambda_DNA-bd_dom_sf"/>
</dbReference>
<sequence length="361" mass="39284">MLVRFADAVRNAMANRGLSMRATAKEAHFDVAYLSRVLNGRQDPSATLALALDSVLGTDGALASLLEQESEERASDAAEHIRTSLAPLLHHDREFGADHVVDAAVQVWKSAVRDMPMDDRSYVAATAEAAEVAGWLLHEACRPDAARAALLEALMLAQTARDQGMEHFCLDLLAMAAVTAERPGEAMALADRLLTVPRVPHRVALMARVRQARALAITGDLTRASAVMERANGALQDSGSDRDPMWTWWIDEAEIAVHQGMLLVDAGDAPAALPHLQSGLDRSLHSSPRNSRRKSYASVLAEAAALAGAWRDTESIIVDHLGPLPYVTTTRTQLRIRRMLRVIDRDGPSWLKDTAHSLLPQ</sequence>
<reference evidence="2 3" key="1">
    <citation type="journal article" date="2010" name="Genome Biol. Evol.">
        <title>The sequence of a 1.8-mb bacterial linear plasmid reveals a rich evolutionary reservoir of secondary metabolic pathways.</title>
        <authorList>
            <person name="Medema M.H."/>
            <person name="Trefzer A."/>
            <person name="Kovalchuk A."/>
            <person name="van den Berg M."/>
            <person name="Mueller U."/>
            <person name="Heijne W."/>
            <person name="Wu L."/>
            <person name="Alam M.T."/>
            <person name="Ronning C.M."/>
            <person name="Nierman W.C."/>
            <person name="Bovenberg R.A.L."/>
            <person name="Breitling R."/>
            <person name="Takano E."/>
        </authorList>
    </citation>
    <scope>NUCLEOTIDE SEQUENCE [LARGE SCALE GENOMIC DNA]</scope>
    <source>
        <strain evidence="3">ATCC 27064 / DSM 738 / JCM 4710 / NBRC 13307 / NCIMB 12785 / NRRL 3585 / VKM Ac-602</strain>
    </source>
</reference>
<dbReference type="SUPFAM" id="SSF48452">
    <property type="entry name" value="TPR-like"/>
    <property type="match status" value="1"/>
</dbReference>
<dbReference type="GO" id="GO:0003677">
    <property type="term" value="F:DNA binding"/>
    <property type="evidence" value="ECO:0007669"/>
    <property type="project" value="InterPro"/>
</dbReference>
<feature type="domain" description="HTH cro/C1-type" evidence="1">
    <location>
        <begin position="9"/>
        <end position="63"/>
    </location>
</feature>
<evidence type="ECO:0000313" key="2">
    <source>
        <dbReference type="EMBL" id="EFG09410.1"/>
    </source>
</evidence>
<dbReference type="KEGG" id="sclf:BB341_07160"/>
<organism evidence="2 3">
    <name type="scientific">Streptomyces clavuligerus</name>
    <dbReference type="NCBI Taxonomy" id="1901"/>
    <lineage>
        <taxon>Bacteria</taxon>
        <taxon>Bacillati</taxon>
        <taxon>Actinomycetota</taxon>
        <taxon>Actinomycetes</taxon>
        <taxon>Kitasatosporales</taxon>
        <taxon>Streptomycetaceae</taxon>
        <taxon>Streptomyces</taxon>
    </lineage>
</organism>
<dbReference type="Gene3D" id="1.25.40.10">
    <property type="entry name" value="Tetratricopeptide repeat domain"/>
    <property type="match status" value="1"/>
</dbReference>
<dbReference type="RefSeq" id="WP_003961887.1">
    <property type="nucleotide sequence ID" value="NZ_CM000913.1"/>
</dbReference>
<name>E2Q6W1_STRCL</name>
<protein>
    <submittedName>
        <fullName evidence="2">Helix-turn-helix protein</fullName>
    </submittedName>
</protein>
<dbReference type="AlphaFoldDB" id="E2Q6W1"/>
<dbReference type="InterPro" id="IPR001387">
    <property type="entry name" value="Cro/C1-type_HTH"/>
</dbReference>
<dbReference type="EMBL" id="CM000913">
    <property type="protein sequence ID" value="EFG09410.1"/>
    <property type="molecule type" value="Genomic_DNA"/>
</dbReference>
<evidence type="ECO:0000259" key="1">
    <source>
        <dbReference type="PROSITE" id="PS50943"/>
    </source>
</evidence>
<proteinExistence type="predicted"/>
<dbReference type="CDD" id="cd00093">
    <property type="entry name" value="HTH_XRE"/>
    <property type="match status" value="1"/>
</dbReference>
<dbReference type="eggNOG" id="COG1396">
    <property type="taxonomic scope" value="Bacteria"/>
</dbReference>
<accession>E2Q6W1</accession>
<dbReference type="SUPFAM" id="SSF47413">
    <property type="entry name" value="lambda repressor-like DNA-binding domains"/>
    <property type="match status" value="1"/>
</dbReference>
<gene>
    <name evidence="2" type="ORF">SCLAV_4337</name>
</gene>
<dbReference type="Gene3D" id="1.10.260.40">
    <property type="entry name" value="lambda repressor-like DNA-binding domains"/>
    <property type="match status" value="1"/>
</dbReference>